<evidence type="ECO:0000259" key="1">
    <source>
        <dbReference type="Pfam" id="PF01909"/>
    </source>
</evidence>
<dbReference type="Pfam" id="PF01909">
    <property type="entry name" value="NTP_transf_2"/>
    <property type="match status" value="1"/>
</dbReference>
<dbReference type="EMBL" id="OX458332">
    <property type="protein sequence ID" value="CAI8814207.1"/>
    <property type="molecule type" value="Genomic_DNA"/>
</dbReference>
<feature type="domain" description="Polymerase nucleotidyl transferase" evidence="1">
    <location>
        <begin position="124"/>
        <end position="156"/>
    </location>
</feature>
<dbReference type="Proteomes" id="UP001158598">
    <property type="component" value="Chromosome"/>
</dbReference>
<protein>
    <recommendedName>
        <fullName evidence="1">Polymerase nucleotidyl transferase domain-containing protein</fullName>
    </recommendedName>
</protein>
<accession>A0AA35UI19</accession>
<sequence>MDSEPGFLPKDFIQTAEGLRFAVVDGRPEDGRLLCTLRYVPLAGGLRKLSTAEAMDFLQEHRPAYLRRSRRLDAVLPAVPLECIAGHLRPRDRVRTLLAGTSRDAIEAKARRLLGVFAGEGLDLKEFGVTGSLLLGTQTLASDIDLVVYAPATFDAARTVVAEATADGRLDTPTEADWRKAYERRGCTLAFEDYLWHERRKFNTGFIEGTKFDLTLVLPGSWDSFQAAEKRGSLILRTRVTDDRGAFESPARYLTDHPRVGQVLSFTHTYVGQARTGEKIEASGQVEALPDGSERLIVGSSREAPGEYIRVLHDETD</sequence>
<name>A0AA35UI19_METCP</name>
<proteinExistence type="predicted"/>
<dbReference type="AlphaFoldDB" id="A0AA35UI19"/>
<reference evidence="2" key="1">
    <citation type="submission" date="2023-03" db="EMBL/GenBank/DDBJ databases">
        <authorList>
            <person name="Pearce D."/>
        </authorList>
    </citation>
    <scope>NUCLEOTIDE SEQUENCE</scope>
    <source>
        <strain evidence="2">Mc</strain>
    </source>
</reference>
<dbReference type="RefSeq" id="WP_017365511.1">
    <property type="nucleotide sequence ID" value="NZ_OX458332.1"/>
</dbReference>
<dbReference type="GO" id="GO:0016779">
    <property type="term" value="F:nucleotidyltransferase activity"/>
    <property type="evidence" value="ECO:0007669"/>
    <property type="project" value="InterPro"/>
</dbReference>
<evidence type="ECO:0000313" key="3">
    <source>
        <dbReference type="Proteomes" id="UP001158598"/>
    </source>
</evidence>
<organism evidence="2 3">
    <name type="scientific">Methylococcus capsulatus</name>
    <dbReference type="NCBI Taxonomy" id="414"/>
    <lineage>
        <taxon>Bacteria</taxon>
        <taxon>Pseudomonadati</taxon>
        <taxon>Pseudomonadota</taxon>
        <taxon>Gammaproteobacteria</taxon>
        <taxon>Methylococcales</taxon>
        <taxon>Methylococcaceae</taxon>
        <taxon>Methylococcus</taxon>
    </lineage>
</organism>
<dbReference type="InterPro" id="IPR002934">
    <property type="entry name" value="Polymerase_NTP_transf_dom"/>
</dbReference>
<evidence type="ECO:0000313" key="2">
    <source>
        <dbReference type="EMBL" id="CAI8814207.1"/>
    </source>
</evidence>
<gene>
    <name evidence="2" type="ORF">MCNOR_1813</name>
</gene>